<dbReference type="AlphaFoldDB" id="A0A387B9F5"/>
<evidence type="ECO:0000256" key="1">
    <source>
        <dbReference type="SAM" id="MobiDB-lite"/>
    </source>
</evidence>
<name>A0A387B9F5_9MICO</name>
<sequence>MSTPERDEDDETVVVDRAVPAPPADEEPEAEDHTVVVEREDDATVAVERSGSTTGEHTVAVPVDSEGAPLQPAPAETSLGHDSGSLSPVGPKLARPAGARRRGELRPAPVPAGFGRTATRAVGAGAVLSYAPAEVAAAQATAQPIAAAAEATRFRAPSMPSVLRSSRRAAVTAVVVLAGACVVSIGGLAAVIVFLVTTR</sequence>
<evidence type="ECO:0000256" key="2">
    <source>
        <dbReference type="SAM" id="Phobius"/>
    </source>
</evidence>
<dbReference type="EMBL" id="CP032630">
    <property type="protein sequence ID" value="AYF97736.1"/>
    <property type="molecule type" value="Genomic_DNA"/>
</dbReference>
<accession>A0A387B9F5</accession>
<protein>
    <submittedName>
        <fullName evidence="3">Uncharacterized protein</fullName>
    </submittedName>
</protein>
<feature type="region of interest" description="Disordered" evidence="1">
    <location>
        <begin position="1"/>
        <end position="112"/>
    </location>
</feature>
<organism evidence="3 4">
    <name type="scientific">Protaetiibacter intestinalis</name>
    <dbReference type="NCBI Taxonomy" id="2419774"/>
    <lineage>
        <taxon>Bacteria</taxon>
        <taxon>Bacillati</taxon>
        <taxon>Actinomycetota</taxon>
        <taxon>Actinomycetes</taxon>
        <taxon>Micrococcales</taxon>
        <taxon>Microbacteriaceae</taxon>
        <taxon>Protaetiibacter</taxon>
    </lineage>
</organism>
<gene>
    <name evidence="3" type="ORF">D7I47_05360</name>
</gene>
<keyword evidence="4" id="KW-1185">Reference proteome</keyword>
<keyword evidence="2" id="KW-1133">Transmembrane helix</keyword>
<evidence type="ECO:0000313" key="4">
    <source>
        <dbReference type="Proteomes" id="UP000278886"/>
    </source>
</evidence>
<feature type="transmembrane region" description="Helical" evidence="2">
    <location>
        <begin position="169"/>
        <end position="196"/>
    </location>
</feature>
<keyword evidence="2" id="KW-0812">Transmembrane</keyword>
<dbReference type="RefSeq" id="WP_120762085.1">
    <property type="nucleotide sequence ID" value="NZ_CP032630.1"/>
</dbReference>
<keyword evidence="2" id="KW-0472">Membrane</keyword>
<evidence type="ECO:0000313" key="3">
    <source>
        <dbReference type="EMBL" id="AYF97736.1"/>
    </source>
</evidence>
<reference evidence="4" key="1">
    <citation type="submission" date="2018-09" db="EMBL/GenBank/DDBJ databases">
        <title>Genome sequencing of strain 2DFWR-13.</title>
        <authorList>
            <person name="Heo J."/>
            <person name="Kim S.-J."/>
            <person name="Kwon S.-W."/>
        </authorList>
    </citation>
    <scope>NUCLEOTIDE SEQUENCE [LARGE SCALE GENOMIC DNA]</scope>
    <source>
        <strain evidence="4">2DFWR-13</strain>
    </source>
</reference>
<dbReference type="KEGG" id="lyd:D7I47_05360"/>
<feature type="compositionally biased region" description="Acidic residues" evidence="1">
    <location>
        <begin position="1"/>
        <end position="13"/>
    </location>
</feature>
<proteinExistence type="predicted"/>
<dbReference type="Proteomes" id="UP000278886">
    <property type="component" value="Chromosome"/>
</dbReference>